<sequence length="177" mass="18874">MRQLILGGARSGKSALAERLAASALAAGTAAEVAYVATAQAFDAEMQQRIAHHRSRRPPQWQCVEEPVALAATLQALAAPQRCVLVDCLTLWLSNLLGHPDADAFARERAALLATLPQLPGQILLVSNEVGQGIVPLGELTRRFVDEAGWLHQALALQCERVVFVVAGLPMVLKGEG</sequence>
<feature type="binding site" evidence="16">
    <location>
        <position position="87"/>
    </location>
    <ligand>
        <name>GTP</name>
        <dbReference type="ChEBI" id="CHEBI:37565"/>
    </ligand>
</feature>
<comment type="pathway">
    <text evidence="6 14">Cofactor biosynthesis; adenosylcobalamin biosynthesis; adenosylcobalamin from cob(II)yrinate a,c-diamide: step 5/7.</text>
</comment>
<keyword evidence="8 14" id="KW-0169">Cobalamin biosynthesis</keyword>
<dbReference type="InterPro" id="IPR003203">
    <property type="entry name" value="CobU/CobP"/>
</dbReference>
<comment type="catalytic activity">
    <reaction evidence="1 14">
        <text>adenosylcob(III)inamide + ATP = adenosylcob(III)inamide phosphate + ADP + H(+)</text>
        <dbReference type="Rhea" id="RHEA:15769"/>
        <dbReference type="ChEBI" id="CHEBI:2480"/>
        <dbReference type="ChEBI" id="CHEBI:15378"/>
        <dbReference type="ChEBI" id="CHEBI:30616"/>
        <dbReference type="ChEBI" id="CHEBI:58502"/>
        <dbReference type="ChEBI" id="CHEBI:456216"/>
        <dbReference type="EC" id="2.7.1.156"/>
    </reaction>
</comment>
<dbReference type="InterPro" id="IPR027417">
    <property type="entry name" value="P-loop_NTPase"/>
</dbReference>
<dbReference type="GO" id="GO:0008820">
    <property type="term" value="F:cobinamide phosphate guanylyltransferase activity"/>
    <property type="evidence" value="ECO:0007669"/>
    <property type="project" value="UniProtKB-UniRule"/>
</dbReference>
<evidence type="ECO:0000256" key="3">
    <source>
        <dbReference type="ARBA" id="ARBA00001522"/>
    </source>
</evidence>
<keyword evidence="20" id="KW-1185">Reference proteome</keyword>
<dbReference type="EC" id="2.7.1.156" evidence="14"/>
<evidence type="ECO:0000256" key="10">
    <source>
        <dbReference type="ARBA" id="ARBA00022741"/>
    </source>
</evidence>
<evidence type="ECO:0000256" key="9">
    <source>
        <dbReference type="ARBA" id="ARBA00022679"/>
    </source>
</evidence>
<dbReference type="GO" id="GO:0043752">
    <property type="term" value="F:adenosylcobinamide kinase activity"/>
    <property type="evidence" value="ECO:0007669"/>
    <property type="project" value="UniProtKB-EC"/>
</dbReference>
<comment type="catalytic activity">
    <reaction evidence="2 14">
        <text>adenosylcob(III)inamide phosphate + GTP + H(+) = adenosylcob(III)inamide-GDP + diphosphate</text>
        <dbReference type="Rhea" id="RHEA:22712"/>
        <dbReference type="ChEBI" id="CHEBI:15378"/>
        <dbReference type="ChEBI" id="CHEBI:33019"/>
        <dbReference type="ChEBI" id="CHEBI:37565"/>
        <dbReference type="ChEBI" id="CHEBI:58502"/>
        <dbReference type="ChEBI" id="CHEBI:60487"/>
        <dbReference type="EC" id="2.7.7.62"/>
    </reaction>
</comment>
<comment type="function">
    <text evidence="4 14">Catalyzes ATP-dependent phosphorylation of adenosylcobinamide and addition of GMP to adenosylcobinamide phosphate.</text>
</comment>
<dbReference type="UniPathway" id="UPA00148">
    <property type="reaction ID" value="UER00236"/>
</dbReference>
<feature type="binding site" evidence="16">
    <location>
        <begin position="7"/>
        <end position="14"/>
    </location>
    <ligand>
        <name>GTP</name>
        <dbReference type="ChEBI" id="CHEBI:37565"/>
    </ligand>
</feature>
<evidence type="ECO:0000313" key="17">
    <source>
        <dbReference type="EMBL" id="MEA5125759.1"/>
    </source>
</evidence>
<keyword evidence="13 14" id="KW-0342">GTP-binding</keyword>
<evidence type="ECO:0000256" key="8">
    <source>
        <dbReference type="ARBA" id="ARBA00022573"/>
    </source>
</evidence>
<evidence type="ECO:0000256" key="16">
    <source>
        <dbReference type="PIRSR" id="PIRSR006135-2"/>
    </source>
</evidence>
<keyword evidence="10 14" id="KW-0547">Nucleotide-binding</keyword>
<keyword evidence="11 14" id="KW-0418">Kinase</keyword>
<dbReference type="PIRSF" id="PIRSF006135">
    <property type="entry name" value="CobU"/>
    <property type="match status" value="1"/>
</dbReference>
<comment type="caution">
    <text evidence="18">The sequence shown here is derived from an EMBL/GenBank/DDBJ whole genome shotgun (WGS) entry which is preliminary data.</text>
</comment>
<dbReference type="EMBL" id="LXNG01000058">
    <property type="protein sequence ID" value="OAG65399.1"/>
    <property type="molecule type" value="Genomic_DNA"/>
</dbReference>
<reference evidence="17 20" key="2">
    <citation type="submission" date="2023-12" db="EMBL/GenBank/DDBJ databases">
        <title>Genome sequencing of Xanthomonas floridensis.</title>
        <authorList>
            <person name="Greer S."/>
            <person name="Harrison J."/>
            <person name="Grant M."/>
            <person name="Vicente J."/>
            <person name="Studholme D."/>
        </authorList>
    </citation>
    <scope>NUCLEOTIDE SEQUENCE [LARGE SCALE GENOMIC DNA]</scope>
    <source>
        <strain evidence="17 20">WHRI 8848</strain>
    </source>
</reference>
<evidence type="ECO:0000256" key="15">
    <source>
        <dbReference type="PIRSR" id="PIRSR006135-1"/>
    </source>
</evidence>
<comment type="catalytic activity">
    <reaction evidence="3">
        <text>adenosylcob(III)inamide + GTP = adenosylcob(III)inamide phosphate + GDP + H(+)</text>
        <dbReference type="Rhea" id="RHEA:15765"/>
        <dbReference type="ChEBI" id="CHEBI:2480"/>
        <dbReference type="ChEBI" id="CHEBI:15378"/>
        <dbReference type="ChEBI" id="CHEBI:37565"/>
        <dbReference type="ChEBI" id="CHEBI:58189"/>
        <dbReference type="ChEBI" id="CHEBI:58502"/>
        <dbReference type="EC" id="2.7.1.156"/>
    </reaction>
</comment>
<evidence type="ECO:0000256" key="6">
    <source>
        <dbReference type="ARBA" id="ARBA00005159"/>
    </source>
</evidence>
<dbReference type="Proteomes" id="UP000077659">
    <property type="component" value="Unassembled WGS sequence"/>
</dbReference>
<keyword evidence="9 14" id="KW-0808">Transferase</keyword>
<dbReference type="Pfam" id="PF02283">
    <property type="entry name" value="CobU"/>
    <property type="match status" value="1"/>
</dbReference>
<feature type="active site" description="GMP-histidine intermediate" evidence="15">
    <location>
        <position position="53"/>
    </location>
</feature>
<evidence type="ECO:0000313" key="18">
    <source>
        <dbReference type="EMBL" id="OAG65399.1"/>
    </source>
</evidence>
<feature type="binding site" evidence="16">
    <location>
        <position position="65"/>
    </location>
    <ligand>
        <name>GTP</name>
        <dbReference type="ChEBI" id="CHEBI:37565"/>
    </ligand>
</feature>
<name>A0A1A9M5T4_9XANT</name>
<keyword evidence="12 14" id="KW-0067">ATP-binding</keyword>
<dbReference type="GO" id="GO:0005524">
    <property type="term" value="F:ATP binding"/>
    <property type="evidence" value="ECO:0007669"/>
    <property type="project" value="UniProtKB-UniRule"/>
</dbReference>
<dbReference type="PANTHER" id="PTHR34848:SF1">
    <property type="entry name" value="BIFUNCTIONAL ADENOSYLCOBALAMIN BIOSYNTHESIS PROTEIN COBU"/>
    <property type="match status" value="1"/>
</dbReference>
<evidence type="ECO:0000256" key="14">
    <source>
        <dbReference type="PIRNR" id="PIRNR006135"/>
    </source>
</evidence>
<dbReference type="EC" id="2.7.7.62" evidence="14"/>
<evidence type="ECO:0000256" key="12">
    <source>
        <dbReference type="ARBA" id="ARBA00022840"/>
    </source>
</evidence>
<dbReference type="STRING" id="1843580.A7D17_09430"/>
<keyword evidence="18" id="KW-0548">Nucleotidyltransferase</keyword>
<evidence type="ECO:0000256" key="11">
    <source>
        <dbReference type="ARBA" id="ARBA00022777"/>
    </source>
</evidence>
<comment type="similarity">
    <text evidence="7 14">Belongs to the CobU/CobP family.</text>
</comment>
<evidence type="ECO:0000313" key="19">
    <source>
        <dbReference type="Proteomes" id="UP000077659"/>
    </source>
</evidence>
<gene>
    <name evidence="17" type="primary">cobU</name>
    <name evidence="18" type="ORF">A7D17_09430</name>
    <name evidence="17" type="ORF">VB146_18275</name>
</gene>
<dbReference type="PANTHER" id="PTHR34848">
    <property type="match status" value="1"/>
</dbReference>
<feature type="binding site" evidence="16">
    <location>
        <begin position="54"/>
        <end position="57"/>
    </location>
    <ligand>
        <name>GTP</name>
        <dbReference type="ChEBI" id="CHEBI:37565"/>
    </ligand>
</feature>
<dbReference type="CDD" id="cd00544">
    <property type="entry name" value="CobU"/>
    <property type="match status" value="1"/>
</dbReference>
<comment type="pathway">
    <text evidence="5 14">Cofactor biosynthesis; adenosylcobalamin biosynthesis; adenosylcobalamin from cob(II)yrinate a,c-diamide: step 6/7.</text>
</comment>
<dbReference type="RefSeq" id="WP_064511092.1">
    <property type="nucleotide sequence ID" value="NZ_JAYFSN010000029.1"/>
</dbReference>
<organism evidence="18 19">
    <name type="scientific">Xanthomonas floridensis</name>
    <dbReference type="NCBI Taxonomy" id="1843580"/>
    <lineage>
        <taxon>Bacteria</taxon>
        <taxon>Pseudomonadati</taxon>
        <taxon>Pseudomonadota</taxon>
        <taxon>Gammaproteobacteria</taxon>
        <taxon>Lysobacterales</taxon>
        <taxon>Lysobacteraceae</taxon>
        <taxon>Xanthomonas</taxon>
    </lineage>
</organism>
<dbReference type="FunFam" id="3.40.50.300:FF:001825">
    <property type="entry name" value="Bifunctional adenosylcobalamin biosynthesis protein"/>
    <property type="match status" value="1"/>
</dbReference>
<evidence type="ECO:0000256" key="7">
    <source>
        <dbReference type="ARBA" id="ARBA00007490"/>
    </source>
</evidence>
<dbReference type="GO" id="GO:0009236">
    <property type="term" value="P:cobalamin biosynthetic process"/>
    <property type="evidence" value="ECO:0007669"/>
    <property type="project" value="UniProtKB-UniRule"/>
</dbReference>
<dbReference type="NCBIfam" id="NF004469">
    <property type="entry name" value="PRK05800.1"/>
    <property type="match status" value="1"/>
</dbReference>
<evidence type="ECO:0000256" key="2">
    <source>
        <dbReference type="ARBA" id="ARBA00000711"/>
    </source>
</evidence>
<evidence type="ECO:0000256" key="13">
    <source>
        <dbReference type="ARBA" id="ARBA00023134"/>
    </source>
</evidence>
<dbReference type="GO" id="GO:0005525">
    <property type="term" value="F:GTP binding"/>
    <property type="evidence" value="ECO:0007669"/>
    <property type="project" value="UniProtKB-UniRule"/>
</dbReference>
<protein>
    <recommendedName>
        <fullName evidence="14">Bifunctional adenosylcobalamin biosynthesis protein</fullName>
        <ecNumber evidence="14">2.7.1.156</ecNumber>
        <ecNumber evidence="14">2.7.7.62</ecNumber>
    </recommendedName>
</protein>
<dbReference type="AlphaFoldDB" id="A0A1A9M5T4"/>
<dbReference type="OrthoDB" id="9788370at2"/>
<accession>A0A1A9M5T4</accession>
<dbReference type="Gene3D" id="3.40.50.300">
    <property type="entry name" value="P-loop containing nucleotide triphosphate hydrolases"/>
    <property type="match status" value="1"/>
</dbReference>
<dbReference type="Proteomes" id="UP001303614">
    <property type="component" value="Unassembled WGS sequence"/>
</dbReference>
<feature type="binding site" evidence="16">
    <location>
        <begin position="37"/>
        <end position="39"/>
    </location>
    <ligand>
        <name>GTP</name>
        <dbReference type="ChEBI" id="CHEBI:37565"/>
    </ligand>
</feature>
<dbReference type="SUPFAM" id="SSF52540">
    <property type="entry name" value="P-loop containing nucleoside triphosphate hydrolases"/>
    <property type="match status" value="1"/>
</dbReference>
<evidence type="ECO:0000313" key="20">
    <source>
        <dbReference type="Proteomes" id="UP001303614"/>
    </source>
</evidence>
<evidence type="ECO:0000256" key="5">
    <source>
        <dbReference type="ARBA" id="ARBA00004692"/>
    </source>
</evidence>
<dbReference type="EMBL" id="JAYFSO010000027">
    <property type="protein sequence ID" value="MEA5125759.1"/>
    <property type="molecule type" value="Genomic_DNA"/>
</dbReference>
<evidence type="ECO:0000256" key="1">
    <source>
        <dbReference type="ARBA" id="ARBA00000312"/>
    </source>
</evidence>
<evidence type="ECO:0000256" key="4">
    <source>
        <dbReference type="ARBA" id="ARBA00003889"/>
    </source>
</evidence>
<proteinExistence type="inferred from homology"/>
<reference evidence="18 19" key="1">
    <citation type="submission" date="2016-05" db="EMBL/GenBank/DDBJ databases">
        <title>Pathogenic, phenotypic and molecular characterisation of Xanthomonas nasturtii sp. nov. and Xanthomonas floridensis sp. nov., new species of Xanthomonas associated with watercress production in Florida.</title>
        <authorList>
            <person name="Vicente J.G."/>
            <person name="Rothwell S."/>
            <person name="Holub E.B."/>
            <person name="Studholme D.J."/>
        </authorList>
    </citation>
    <scope>NUCLEOTIDE SEQUENCE [LARGE SCALE GENOMIC DNA]</scope>
    <source>
        <strain evidence="18 19">WHRI 8848</strain>
    </source>
</reference>